<dbReference type="EMBL" id="NEVL01000002">
    <property type="protein sequence ID" value="OZI38935.1"/>
    <property type="molecule type" value="Genomic_DNA"/>
</dbReference>
<dbReference type="SUPFAM" id="SSF52833">
    <property type="entry name" value="Thioredoxin-like"/>
    <property type="match status" value="1"/>
</dbReference>
<comment type="caution">
    <text evidence="2">The sequence shown here is derived from an EMBL/GenBank/DDBJ whole genome shotgun (WGS) entry which is preliminary data.</text>
</comment>
<dbReference type="RefSeq" id="WP_094825311.1">
    <property type="nucleotide sequence ID" value="NZ_NEVL01000002.1"/>
</dbReference>
<dbReference type="Gene3D" id="3.40.30.10">
    <property type="entry name" value="Glutaredoxin"/>
    <property type="match status" value="1"/>
</dbReference>
<reference evidence="2 3" key="1">
    <citation type="submission" date="2017-05" db="EMBL/GenBank/DDBJ databases">
        <title>Complete and WGS of Bordetella genogroups.</title>
        <authorList>
            <person name="Spilker T."/>
            <person name="LiPuma J."/>
        </authorList>
    </citation>
    <scope>NUCLEOTIDE SEQUENCE [LARGE SCALE GENOMIC DNA]</scope>
    <source>
        <strain evidence="2 3">AU17610</strain>
    </source>
</reference>
<dbReference type="AlphaFoldDB" id="A0A261SP63"/>
<dbReference type="PANTHER" id="PTHR13887:SF51">
    <property type="entry name" value="DSBA FAMILY PROTEIN"/>
    <property type="match status" value="1"/>
</dbReference>
<evidence type="ECO:0000313" key="3">
    <source>
        <dbReference type="Proteomes" id="UP000217005"/>
    </source>
</evidence>
<dbReference type="GO" id="GO:0016491">
    <property type="term" value="F:oxidoreductase activity"/>
    <property type="evidence" value="ECO:0007669"/>
    <property type="project" value="InterPro"/>
</dbReference>
<keyword evidence="2" id="KW-0413">Isomerase</keyword>
<evidence type="ECO:0000313" key="2">
    <source>
        <dbReference type="EMBL" id="OZI38935.1"/>
    </source>
</evidence>
<name>A0A261SP63_9BORD</name>
<protein>
    <submittedName>
        <fullName evidence="2">Protein-disulfide isomerase</fullName>
    </submittedName>
</protein>
<evidence type="ECO:0000259" key="1">
    <source>
        <dbReference type="Pfam" id="PF01323"/>
    </source>
</evidence>
<dbReference type="Pfam" id="PF01323">
    <property type="entry name" value="DSBA"/>
    <property type="match status" value="1"/>
</dbReference>
<dbReference type="Proteomes" id="UP000217005">
    <property type="component" value="Unassembled WGS sequence"/>
</dbReference>
<sequence>MNAALLPVLHYVHDPLCGWCYGAAPLVKAARALPGLRILTHGGGMMTGARRQPVTEALRHYVMQHDRRIAAMTGQPFGDAYFNGLLRDSGAVFDSGPPSAAVLAAAAQDGDGLDLLARIQDAHYVLGLRVADPAVLRELAAQSGLDLDRYDADMQTYSGAPLAGHFEDSRALLRELGANGFPTFALQTRAGWQVMDPGRYLGQPEAWRDALAAAMRAGETQATPA</sequence>
<gene>
    <name evidence="2" type="ORF">CEG14_05180</name>
</gene>
<accession>A0A261SP63</accession>
<dbReference type="InterPro" id="IPR001853">
    <property type="entry name" value="DSBA-like_thioredoxin_dom"/>
</dbReference>
<dbReference type="CDD" id="cd03025">
    <property type="entry name" value="DsbA_FrnE_like"/>
    <property type="match status" value="1"/>
</dbReference>
<dbReference type="GO" id="GO:0016853">
    <property type="term" value="F:isomerase activity"/>
    <property type="evidence" value="ECO:0007669"/>
    <property type="project" value="UniProtKB-KW"/>
</dbReference>
<organism evidence="2 3">
    <name type="scientific">Bordetella genomosp. 1</name>
    <dbReference type="NCBI Taxonomy" id="1395607"/>
    <lineage>
        <taxon>Bacteria</taxon>
        <taxon>Pseudomonadati</taxon>
        <taxon>Pseudomonadota</taxon>
        <taxon>Betaproteobacteria</taxon>
        <taxon>Burkholderiales</taxon>
        <taxon>Alcaligenaceae</taxon>
        <taxon>Bordetella</taxon>
    </lineage>
</organism>
<proteinExistence type="predicted"/>
<dbReference type="PANTHER" id="PTHR13887">
    <property type="entry name" value="GLUTATHIONE S-TRANSFERASE KAPPA"/>
    <property type="match status" value="1"/>
</dbReference>
<dbReference type="OrthoDB" id="9813770at2"/>
<feature type="domain" description="DSBA-like thioredoxin" evidence="1">
    <location>
        <begin position="13"/>
        <end position="192"/>
    </location>
</feature>
<dbReference type="InterPro" id="IPR036249">
    <property type="entry name" value="Thioredoxin-like_sf"/>
</dbReference>